<dbReference type="InParanoid" id="A0A6P6YF11"/>
<gene>
    <name evidence="3" type="primary">LOC113797647</name>
</gene>
<sequence length="2264" mass="264065">MFCNRIFRYLLLLLVLSSWNLINGQAPYEYSYDESTVDSSNDLINPFIQTSLENVQLFKTKVFKLIEAQNQYFELIQQKRPVVGDYEYVKFDVLLPDHEYRLQLMDNQRLISVPEPNLPVNNSQLLISIDSRTQQLNVWQFVSDSMVIFIDKYRIGQTAMFVVGGGGGGDHLDDHQCIKLKSFIIRTGRQKYRLKVVALFRHKNQPFSIGLGDFLLVLSLNFIVQQPSSSSWANNIVLQTNFIEEQVIKFERIPDFDILYYSRSQIYLSLIQSSEDSNYKFELSVYHLINDKIFDKIAWQISDYILNANHVKLATMDQSIYLICSYNHQMSRSSRSSIDIDHRHNDNFLNVFKLIEHVDHHHKDDDHYGSYRLQFISSVNNQTRFDNEPQSIHHLTGNNDFIFLVKLNDIDVYWWDGNSLLYYDTIVDDYGHQYANHKWIRSFALAKLLDQPPLIMSTNGKSLNLYYKIYSKFIHNQLDLLIDWNQNYLDQIEIFTSNRQYFVWLKFVTDNNDDDQPKYYCQFARVKSRQPESNEQIYNLDTCLMDLRERIDRGLQTVQTLKQKSENLLVISSEQPYIDVDVDIDTMEINHLIPEQVSLRIPKGKITKSDRVVIFLDSIDARIDHLENRINQTVMLKSSDQSISSPIEFYYPIRTESLQISSVESHFYLNDINFDLYSNGSLTIDGDQVIEIPFRFTNGLQIDRLNVQQINGIPMKWAMLTTIDSSTQFIASNVRHHYYSMELFNGTTATRINDVRLIDLYQDRSYAIQLIRGRKTFANMTVQQIVVDTNVNNRNFHNFLSKILWLENPEITVQQLQGDGWIFSGEKLLVKNLTILNQINEKINFEDFVNNTGRLNNLEMLTIKTPLTFQNPIHLNGNLIVKGQINGLNLNEDILLTKGDQDFTRKHFDHRPLMFQSSTSTKFQNLTIELLNNRFRPEQFLLRRRPSPTSMANKVYLRRKYFNNDLYVQGYVNVQPNSLTNNVDLSDIYFKLDTMVSMSTPVIAKQIVIGQAMFTNYFNQFDWLYVRQKLSNVLLRNKPQTFSIPLTYNGPLSVSNLTFNYYGGNNHLRFPEDFINQNDNTSDIIISGSKYFQQPISVENIHFGQNGSVNGIRIGQHFKSLVHLNGDENIAGRKTFHNLVIKGNLYVGDRRISGHNLNGTIDISDDAPMQTITSPLWFTNVIVEHDFRVKALTINRTINGVNYERFWSDSIQKPIGQGYPIIQLYNKHFPDGIDVESIQIINGTIDSIYIDRLMYWAILLNSTQTIGSSLYFMNATFENIDKFRTINRLDRTYFEQVVRKDSDVVHIYLAGGGGNLESILGNWNVTYLSFVDDGGTINGYDIIDINRRTLKKLSINGSQNITGRHVFLKPLSIMNLMLPIDLVRINQIPIRNYVWLNQPTLIFNTDIIFENLYQITNLHVIGLINRCYFDHLIETSIKRQTSNDNHNGVMFNLTGEYHLPKLIIRGNARFLSKINDRNNFLSNLINDDGQRPVRSELHFVEDITVGRIYINNLINQRNLSVLLMDAVVIDRPQEITGRKIFRNPLKIQGNIDQAKGRRLLINDDGHFNRLNLTDLFRNVVRVNDTRSIYGNKIFTGNITFGRSIKVRETLNGIRFPDEFVLTYTNETINSQANFNRKVRIHRNLNAQLINHINVTRFVHNGILINDNNPRQVLSTVRFKHPIRIRNLTVYHRINDIPVDDLIFKSSLPKRADPIQITGKKFFKDPLIIEGRLNVRTNLINNVDLYRDIRDQWIDRRTTAMTKNRSMINGKLIFEQPIQVGTMRINQTLNGVPVQMFEKHLQQMEHDIGHYRNQVERSLRQMNYDEQMISENFTSNFVNDIRYFRLHQTLPGAIHNFYPITIDGHNMIAMITNDDHLIGDDQSIHTNAECHSHRSGYYYLDRQSGLLRDSTRFWLNISIQAIQSSLNPQLLILIISKSLPCDKLANVERSYHVQFLNTFEFLSSMSSDQLDENLLKKNLYRLPDKMGHHIHSARLFTIFNQNYLLIYYRWTKWLRSKPGEIHLFKYNESYFGEMLNNNLIEQVWHYDLYEFSDTILLSIIIGGDGSNQTMAIYYWNNHFEHFEPYVLRPTIASDHYSFTRIIPLPERLLILYSKSSNNCHNQMFGTSSSNTFNNIELYQLIRTNNGTLLSLDHYQQLNTMIKTIQQIHIIQTDPSLTYLIISSSSSLVQIYRYDGNKILFREKLKFRIPKPITQINHYQINDNNLYLTIGSNQYSAMILSAVISGRLSSNSNNNVSINRTIVSLL</sequence>
<organism evidence="2 3">
    <name type="scientific">Dermatophagoides pteronyssinus</name>
    <name type="common">European house dust mite</name>
    <dbReference type="NCBI Taxonomy" id="6956"/>
    <lineage>
        <taxon>Eukaryota</taxon>
        <taxon>Metazoa</taxon>
        <taxon>Ecdysozoa</taxon>
        <taxon>Arthropoda</taxon>
        <taxon>Chelicerata</taxon>
        <taxon>Arachnida</taxon>
        <taxon>Acari</taxon>
        <taxon>Acariformes</taxon>
        <taxon>Sarcoptiformes</taxon>
        <taxon>Astigmata</taxon>
        <taxon>Psoroptidia</taxon>
        <taxon>Analgoidea</taxon>
        <taxon>Pyroglyphidae</taxon>
        <taxon>Dermatophagoidinae</taxon>
        <taxon>Dermatophagoides</taxon>
    </lineage>
</organism>
<name>A0A6P6YF11_DERPT</name>
<reference evidence="3" key="1">
    <citation type="submission" date="2025-08" db="UniProtKB">
        <authorList>
            <consortium name="RefSeq"/>
        </authorList>
    </citation>
    <scope>IDENTIFICATION</scope>
    <source>
        <strain evidence="3">Airmid</strain>
    </source>
</reference>
<dbReference type="Proteomes" id="UP000515146">
    <property type="component" value="Unplaced"/>
</dbReference>
<dbReference type="OrthoDB" id="6022258at2759"/>
<dbReference type="KEGG" id="dpte:113797647"/>
<keyword evidence="1" id="KW-0732">Signal</keyword>
<evidence type="ECO:0000313" key="3">
    <source>
        <dbReference type="RefSeq" id="XP_027203862.1"/>
    </source>
</evidence>
<dbReference type="RefSeq" id="XP_027203862.1">
    <property type="nucleotide sequence ID" value="XM_027348061.1"/>
</dbReference>
<evidence type="ECO:0000313" key="2">
    <source>
        <dbReference type="Proteomes" id="UP000515146"/>
    </source>
</evidence>
<feature type="chain" id="PRO_5027740381" evidence="1">
    <location>
        <begin position="25"/>
        <end position="2264"/>
    </location>
</feature>
<dbReference type="OMA" id="IDVYWWD"/>
<protein>
    <submittedName>
        <fullName evidence="3">Uncharacterized protein LOC113797647</fullName>
    </submittedName>
</protein>
<evidence type="ECO:0000256" key="1">
    <source>
        <dbReference type="SAM" id="SignalP"/>
    </source>
</evidence>
<keyword evidence="2" id="KW-1185">Reference proteome</keyword>
<feature type="signal peptide" evidence="1">
    <location>
        <begin position="1"/>
        <end position="24"/>
    </location>
</feature>
<proteinExistence type="predicted"/>
<accession>A0A6P6YF11</accession>